<comment type="caution">
    <text evidence="14">The sequence shown here is derived from an EMBL/GenBank/DDBJ whole genome shotgun (WGS) entry which is preliminary data.</text>
</comment>
<reference evidence="14 15" key="1">
    <citation type="journal article" date="2021" name="Nat. Commun.">
        <title>Incipient diploidization of the medicinal plant Perilla within 10,000 years.</title>
        <authorList>
            <person name="Zhang Y."/>
            <person name="Shen Q."/>
            <person name="Leng L."/>
            <person name="Zhang D."/>
            <person name="Chen S."/>
            <person name="Shi Y."/>
            <person name="Ning Z."/>
            <person name="Chen S."/>
        </authorList>
    </citation>
    <scope>NUCLEOTIDE SEQUENCE [LARGE SCALE GENOMIC DNA]</scope>
    <source>
        <strain evidence="15">cv. PC099</strain>
    </source>
</reference>
<feature type="domain" description="Disease resistance protein winged helix" evidence="12">
    <location>
        <begin position="393"/>
        <end position="463"/>
    </location>
</feature>
<comment type="function">
    <text evidence="1">Confers resistance to late blight (Phytophthora infestans) races carrying the avirulence gene Avr1. Resistance proteins guard the plant against pathogens that contain an appropriate avirulence protein via an indirect interaction with this avirulence protein. That triggers a defense system including the hypersensitive response, which restricts the pathogen growth.</text>
</comment>
<dbReference type="FunFam" id="3.40.50.300:FF:001091">
    <property type="entry name" value="Probable disease resistance protein At1g61300"/>
    <property type="match status" value="1"/>
</dbReference>
<dbReference type="Pfam" id="PF23559">
    <property type="entry name" value="WHD_DRP"/>
    <property type="match status" value="1"/>
</dbReference>
<evidence type="ECO:0000256" key="8">
    <source>
        <dbReference type="ARBA" id="ARBA00022741"/>
    </source>
</evidence>
<dbReference type="InterPro" id="IPR044974">
    <property type="entry name" value="Disease_R_plants"/>
</dbReference>
<dbReference type="GO" id="GO:0043531">
    <property type="term" value="F:ADP binding"/>
    <property type="evidence" value="ECO:0007669"/>
    <property type="project" value="InterPro"/>
</dbReference>
<dbReference type="InterPro" id="IPR058922">
    <property type="entry name" value="WHD_DRP"/>
</dbReference>
<keyword evidence="15" id="KW-1185">Reference proteome</keyword>
<evidence type="ECO:0000256" key="1">
    <source>
        <dbReference type="ARBA" id="ARBA00002074"/>
    </source>
</evidence>
<protein>
    <submittedName>
        <fullName evidence="14">Uncharacterized protein</fullName>
    </submittedName>
</protein>
<dbReference type="InterPro" id="IPR036388">
    <property type="entry name" value="WH-like_DNA-bd_sf"/>
</dbReference>
<proteinExistence type="inferred from homology"/>
<dbReference type="InterPro" id="IPR038005">
    <property type="entry name" value="RX-like_CC"/>
</dbReference>
<dbReference type="Proteomes" id="UP001190926">
    <property type="component" value="Unassembled WGS sequence"/>
</dbReference>
<dbReference type="SUPFAM" id="SSF52540">
    <property type="entry name" value="P-loop containing nucleoside triphosphate hydrolases"/>
    <property type="match status" value="1"/>
</dbReference>
<evidence type="ECO:0000256" key="5">
    <source>
        <dbReference type="ARBA" id="ARBA00022614"/>
    </source>
</evidence>
<dbReference type="Gene3D" id="1.10.8.430">
    <property type="entry name" value="Helical domain of apoptotic protease-activating factors"/>
    <property type="match status" value="1"/>
</dbReference>
<dbReference type="PANTHER" id="PTHR23155">
    <property type="entry name" value="DISEASE RESISTANCE PROTEIN RP"/>
    <property type="match status" value="1"/>
</dbReference>
<name>A0AAD4JK69_PERFH</name>
<dbReference type="EMBL" id="SDAM02000037">
    <property type="protein sequence ID" value="KAH6835292.1"/>
    <property type="molecule type" value="Genomic_DNA"/>
</dbReference>
<gene>
    <name evidence="14" type="ORF">C2S53_014998</name>
</gene>
<keyword evidence="10" id="KW-0067">ATP-binding</keyword>
<dbReference type="SUPFAM" id="SSF52058">
    <property type="entry name" value="L domain-like"/>
    <property type="match status" value="1"/>
</dbReference>
<feature type="domain" description="NB-ARC" evidence="11">
    <location>
        <begin position="139"/>
        <end position="302"/>
    </location>
</feature>
<dbReference type="InterPro" id="IPR027417">
    <property type="entry name" value="P-loop_NTPase"/>
</dbReference>
<evidence type="ECO:0000259" key="13">
    <source>
        <dbReference type="Pfam" id="PF23598"/>
    </source>
</evidence>
<keyword evidence="4" id="KW-0963">Cytoplasm</keyword>
<dbReference type="GO" id="GO:0005737">
    <property type="term" value="C:cytoplasm"/>
    <property type="evidence" value="ECO:0007669"/>
    <property type="project" value="UniProtKB-SubCell"/>
</dbReference>
<keyword evidence="7" id="KW-0677">Repeat</keyword>
<evidence type="ECO:0000256" key="9">
    <source>
        <dbReference type="ARBA" id="ARBA00022821"/>
    </source>
</evidence>
<comment type="similarity">
    <text evidence="3">Belongs to the disease resistance NB-LRR family.</text>
</comment>
<dbReference type="PRINTS" id="PR00364">
    <property type="entry name" value="DISEASERSIST"/>
</dbReference>
<evidence type="ECO:0000259" key="12">
    <source>
        <dbReference type="Pfam" id="PF23559"/>
    </source>
</evidence>
<dbReference type="Gene3D" id="3.80.10.10">
    <property type="entry name" value="Ribonuclease Inhibitor"/>
    <property type="match status" value="1"/>
</dbReference>
<dbReference type="Pfam" id="PF00931">
    <property type="entry name" value="NB-ARC"/>
    <property type="match status" value="1"/>
</dbReference>
<dbReference type="GO" id="GO:0051607">
    <property type="term" value="P:defense response to virus"/>
    <property type="evidence" value="ECO:0007669"/>
    <property type="project" value="UniProtKB-ARBA"/>
</dbReference>
<dbReference type="Gene3D" id="1.20.5.4130">
    <property type="match status" value="1"/>
</dbReference>
<keyword evidence="8" id="KW-0547">Nucleotide-binding</keyword>
<keyword evidence="6" id="KW-0381">Hypersensitive response</keyword>
<dbReference type="PANTHER" id="PTHR23155:SF1152">
    <property type="entry name" value="AAA+ ATPASE DOMAIN-CONTAINING PROTEIN"/>
    <property type="match status" value="1"/>
</dbReference>
<dbReference type="Gene3D" id="3.40.50.300">
    <property type="entry name" value="P-loop containing nucleotide triphosphate hydrolases"/>
    <property type="match status" value="1"/>
</dbReference>
<organism evidence="14 15">
    <name type="scientific">Perilla frutescens var. hirtella</name>
    <name type="common">Perilla citriodora</name>
    <name type="synonym">Perilla setoyensis</name>
    <dbReference type="NCBI Taxonomy" id="608512"/>
    <lineage>
        <taxon>Eukaryota</taxon>
        <taxon>Viridiplantae</taxon>
        <taxon>Streptophyta</taxon>
        <taxon>Embryophyta</taxon>
        <taxon>Tracheophyta</taxon>
        <taxon>Spermatophyta</taxon>
        <taxon>Magnoliopsida</taxon>
        <taxon>eudicotyledons</taxon>
        <taxon>Gunneridae</taxon>
        <taxon>Pentapetalae</taxon>
        <taxon>asterids</taxon>
        <taxon>lamiids</taxon>
        <taxon>Lamiales</taxon>
        <taxon>Lamiaceae</taxon>
        <taxon>Nepetoideae</taxon>
        <taxon>Elsholtzieae</taxon>
        <taxon>Perilla</taxon>
    </lineage>
</organism>
<sequence>MAYAALVSLAQTINLILNYHQNSILIQFKNQIKSIHKNVSFLQAVLPDFPKRPNSLEERIRDLAYKAEDVVEILWSEKIHASASGHSKSKVKQAKEKYDHLHYEFSDLEKVTKEVEAIVKEVRERHKEVVVGLDDESFKIKTLLLRDSRKLEVVPIVGMPGIGKTTLARYVYDDESIKKHFDVRAWVRVSENYNVSEIVSSLRVSMGISEAKNGSSENDRYIVHKYLFGRRYLIVLDDIWSLKAWDDLKEMFPDNRNESRVMFTTRLSAVASYVDASSPAHEMSFMNENFSWDLLRNRIFGDETCPTELESVGRTIATSCSGLPLAIVVISGLLTVDRGKAVDQKIIAAWEKVAKNVKSAISENDRQFDKILALSFTHLPHHLRPLFLYLGGFPEDYEMRVSKLIKLWVSEGFLKPSGPNKSLEEVAEEYLEDLVKRNLVLVTKRKCNGRIKSFSLHDLMREMCIRKALEHNFFLHVRGSLEEGTKIMRRVSIIQSDLDFLYGSTIHTVICLYDRRRGQQCSLGCCRLLRILDLIDAHEYFYKNDESSTSLPEHLFELFHLRYLAFDYPFSIPAAISNLRNLQTLIITSNNHLKPVELPMEIWRLPQLRHLLIVSCVFPIEEGATFALENLQTLYKAVNFDCSEKFLEKIPNVKRMAISYRGDVEKMYEKDYALRNLTCLQTLEDLKIEVCNFPKEQQRLLNPVFPRTLKNLTLSGLGLPWEDFKIVGSLPSLEVLKLRDDACVGEIWETTDGGFCRLELLLIDQSHFKYWMAESTHFPRLKFLLLRHCWDLKEIPTDIGDIPTLELIEVDDCNRSLLGSVKEIQYYLDDIYGNNSVQVRYIKESQSIVDDEQADQMLNDDSNERGRE</sequence>
<comment type="subcellular location">
    <subcellularLocation>
        <location evidence="2">Cytoplasm</location>
    </subcellularLocation>
</comment>
<keyword evidence="9" id="KW-0611">Plant defense</keyword>
<evidence type="ECO:0000313" key="15">
    <source>
        <dbReference type="Proteomes" id="UP001190926"/>
    </source>
</evidence>
<dbReference type="Gene3D" id="1.10.10.10">
    <property type="entry name" value="Winged helix-like DNA-binding domain superfamily/Winged helix DNA-binding domain"/>
    <property type="match status" value="1"/>
</dbReference>
<evidence type="ECO:0000313" key="14">
    <source>
        <dbReference type="EMBL" id="KAH6835292.1"/>
    </source>
</evidence>
<feature type="domain" description="Disease resistance R13L4/SHOC-2-like LRR" evidence="13">
    <location>
        <begin position="521"/>
        <end position="716"/>
    </location>
</feature>
<evidence type="ECO:0000256" key="7">
    <source>
        <dbReference type="ARBA" id="ARBA00022737"/>
    </source>
</evidence>
<evidence type="ECO:0000256" key="3">
    <source>
        <dbReference type="ARBA" id="ARBA00008894"/>
    </source>
</evidence>
<dbReference type="GO" id="GO:0009626">
    <property type="term" value="P:plant-type hypersensitive response"/>
    <property type="evidence" value="ECO:0007669"/>
    <property type="project" value="UniProtKB-KW"/>
</dbReference>
<evidence type="ECO:0000256" key="2">
    <source>
        <dbReference type="ARBA" id="ARBA00004496"/>
    </source>
</evidence>
<dbReference type="CDD" id="cd14798">
    <property type="entry name" value="RX-CC_like"/>
    <property type="match status" value="1"/>
</dbReference>
<evidence type="ECO:0000256" key="10">
    <source>
        <dbReference type="ARBA" id="ARBA00022840"/>
    </source>
</evidence>
<accession>A0AAD4JK69</accession>
<evidence type="ECO:0000256" key="4">
    <source>
        <dbReference type="ARBA" id="ARBA00022490"/>
    </source>
</evidence>
<dbReference type="InterPro" id="IPR042197">
    <property type="entry name" value="Apaf_helical"/>
</dbReference>
<dbReference type="FunFam" id="1.10.10.10:FF:000322">
    <property type="entry name" value="Probable disease resistance protein At1g63360"/>
    <property type="match status" value="1"/>
</dbReference>
<dbReference type="InterPro" id="IPR055414">
    <property type="entry name" value="LRR_R13L4/SHOC2-like"/>
</dbReference>
<evidence type="ECO:0000256" key="6">
    <source>
        <dbReference type="ARBA" id="ARBA00022667"/>
    </source>
</evidence>
<evidence type="ECO:0000259" key="11">
    <source>
        <dbReference type="Pfam" id="PF00931"/>
    </source>
</evidence>
<dbReference type="InterPro" id="IPR032675">
    <property type="entry name" value="LRR_dom_sf"/>
</dbReference>
<dbReference type="Pfam" id="PF23598">
    <property type="entry name" value="LRR_14"/>
    <property type="match status" value="1"/>
</dbReference>
<keyword evidence="5" id="KW-0433">Leucine-rich repeat</keyword>
<dbReference type="GO" id="GO:0005524">
    <property type="term" value="F:ATP binding"/>
    <property type="evidence" value="ECO:0007669"/>
    <property type="project" value="UniProtKB-KW"/>
</dbReference>
<dbReference type="InterPro" id="IPR002182">
    <property type="entry name" value="NB-ARC"/>
</dbReference>
<dbReference type="AlphaFoldDB" id="A0AAD4JK69"/>